<dbReference type="PROSITE" id="PS51294">
    <property type="entry name" value="HTH_MYB"/>
    <property type="match status" value="2"/>
</dbReference>
<keyword evidence="9" id="KW-1185">Reference proteome</keyword>
<dbReference type="GO" id="GO:0005634">
    <property type="term" value="C:nucleus"/>
    <property type="evidence" value="ECO:0007669"/>
    <property type="project" value="UniProtKB-SubCell"/>
</dbReference>
<keyword evidence="3" id="KW-0238">DNA-binding</keyword>
<dbReference type="InterPro" id="IPR051575">
    <property type="entry name" value="Myb-like_DNA-bd"/>
</dbReference>
<sequence>MEFSRIENPFMNTEESCNIDPVNSFEKQEKLLYLQKCLKKNKICHSLLTELKSSINMLLDKCISEQQIVNANIDLCLRKKVTPQKPLNRCMKRVLCAPYFKDDKNISSPFNEDVSIRNVQGFLNPYEVKMYQEWSERQKSALVKFIRKVEEEKWTETLKSYGMLHLAKVKEMKLEELIESRYDEYDWLDISVSCLNYAHSPQECRYFWFLCLHPNINNEKWSEEENKKLKKLVLKYEGQDWEKIVRELGTKRSMFLSFVHFQQHLKEVKKCTWSEKEMDVLKYNVKLFTCKGYKQWLKLKHFMDGISTVEILKKWNTINRPRGSTFSLEEDIILLAGMRTFGGKYSQIAQYIPDRTDSQVARRCSVLKQRQFPKQKWSAEEDALLINLVQKYGFGNWIKISMHFVNRSRVSVRTRYCTLTQSKANNTLPRSIYRNIIRPSNPVNIPLLWESVVQICKENNISINNLNGSCVNIVHELSDILKSQMCYNKTIPERRFKPFSDSEYNKFFLGAFMLHENEQNGTEEIREIVHAFVQDVVIVLKLLNAKVNLPVSKELMKDSTISCQDKFIINYLIKKIESKNDGSCDVFLPLNSSNKTLVADEDAGVKLDNSHYLFPPNFSTLLAMRSLFLNTKNQEEQKEGLTMQVDNFELKQMYPYFPRRDNYSENQTNCSKLWVQRVDLLLSGAAVMLKEKKWND</sequence>
<protein>
    <recommendedName>
        <fullName evidence="10">snRNA-activating protein complex subunit 4</fullName>
    </recommendedName>
</protein>
<dbReference type="PANTHER" id="PTHR46621:SF1">
    <property type="entry name" value="SNRNA-ACTIVATING PROTEIN COMPLEX SUBUNIT 4"/>
    <property type="match status" value="1"/>
</dbReference>
<dbReference type="SMART" id="SM00717">
    <property type="entry name" value="SANT"/>
    <property type="match status" value="5"/>
</dbReference>
<evidence type="ECO:0000256" key="2">
    <source>
        <dbReference type="ARBA" id="ARBA00023015"/>
    </source>
</evidence>
<dbReference type="InterPro" id="IPR001005">
    <property type="entry name" value="SANT/Myb"/>
</dbReference>
<evidence type="ECO:0000259" key="7">
    <source>
        <dbReference type="PROSITE" id="PS51294"/>
    </source>
</evidence>
<feature type="domain" description="Myb-like" evidence="6">
    <location>
        <begin position="213"/>
        <end position="253"/>
    </location>
</feature>
<evidence type="ECO:0000256" key="3">
    <source>
        <dbReference type="ARBA" id="ARBA00023125"/>
    </source>
</evidence>
<evidence type="ECO:0000256" key="5">
    <source>
        <dbReference type="ARBA" id="ARBA00023242"/>
    </source>
</evidence>
<dbReference type="CDD" id="cd00167">
    <property type="entry name" value="SANT"/>
    <property type="match status" value="2"/>
</dbReference>
<gene>
    <name evidence="8" type="ORF">R5R35_013928</name>
</gene>
<comment type="caution">
    <text evidence="8">The sequence shown here is derived from an EMBL/GenBank/DDBJ whole genome shotgun (WGS) entry which is preliminary data.</text>
</comment>
<dbReference type="GO" id="GO:0042795">
    <property type="term" value="P:snRNA transcription by RNA polymerase II"/>
    <property type="evidence" value="ECO:0007669"/>
    <property type="project" value="TreeGrafter"/>
</dbReference>
<dbReference type="SUPFAM" id="SSF46689">
    <property type="entry name" value="Homeodomain-like"/>
    <property type="match status" value="3"/>
</dbReference>
<dbReference type="PROSITE" id="PS50090">
    <property type="entry name" value="MYB_LIKE"/>
    <property type="match status" value="2"/>
</dbReference>
<keyword evidence="5" id="KW-0539">Nucleus</keyword>
<dbReference type="InterPro" id="IPR009057">
    <property type="entry name" value="Homeodomain-like_sf"/>
</dbReference>
<dbReference type="Pfam" id="PF13921">
    <property type="entry name" value="Myb_DNA-bind_6"/>
    <property type="match status" value="1"/>
</dbReference>
<evidence type="ECO:0008006" key="10">
    <source>
        <dbReference type="Google" id="ProtNLM"/>
    </source>
</evidence>
<dbReference type="Pfam" id="PF00249">
    <property type="entry name" value="Myb_DNA-binding"/>
    <property type="match status" value="2"/>
</dbReference>
<dbReference type="Proteomes" id="UP001378592">
    <property type="component" value="Unassembled WGS sequence"/>
</dbReference>
<proteinExistence type="predicted"/>
<evidence type="ECO:0000259" key="6">
    <source>
        <dbReference type="PROSITE" id="PS50090"/>
    </source>
</evidence>
<organism evidence="8 9">
    <name type="scientific">Gryllus longicercus</name>
    <dbReference type="NCBI Taxonomy" id="2509291"/>
    <lineage>
        <taxon>Eukaryota</taxon>
        <taxon>Metazoa</taxon>
        <taxon>Ecdysozoa</taxon>
        <taxon>Arthropoda</taxon>
        <taxon>Hexapoda</taxon>
        <taxon>Insecta</taxon>
        <taxon>Pterygota</taxon>
        <taxon>Neoptera</taxon>
        <taxon>Polyneoptera</taxon>
        <taxon>Orthoptera</taxon>
        <taxon>Ensifera</taxon>
        <taxon>Gryllidea</taxon>
        <taxon>Grylloidea</taxon>
        <taxon>Gryllidae</taxon>
        <taxon>Gryllinae</taxon>
        <taxon>Gryllus</taxon>
    </lineage>
</organism>
<dbReference type="GO" id="GO:0019185">
    <property type="term" value="C:snRNA-activating protein complex"/>
    <property type="evidence" value="ECO:0007669"/>
    <property type="project" value="TreeGrafter"/>
</dbReference>
<feature type="domain" description="Myb-like" evidence="6">
    <location>
        <begin position="369"/>
        <end position="420"/>
    </location>
</feature>
<dbReference type="InterPro" id="IPR017930">
    <property type="entry name" value="Myb_dom"/>
</dbReference>
<keyword evidence="4" id="KW-0804">Transcription</keyword>
<comment type="subcellular location">
    <subcellularLocation>
        <location evidence="1">Nucleus</location>
    </subcellularLocation>
</comment>
<feature type="domain" description="HTH myb-type" evidence="7">
    <location>
        <begin position="374"/>
        <end position="424"/>
    </location>
</feature>
<evidence type="ECO:0000313" key="8">
    <source>
        <dbReference type="EMBL" id="KAK7789758.1"/>
    </source>
</evidence>
<dbReference type="GO" id="GO:0000978">
    <property type="term" value="F:RNA polymerase II cis-regulatory region sequence-specific DNA binding"/>
    <property type="evidence" value="ECO:0007669"/>
    <property type="project" value="TreeGrafter"/>
</dbReference>
<feature type="domain" description="HTH myb-type" evidence="7">
    <location>
        <begin position="322"/>
        <end position="372"/>
    </location>
</feature>
<name>A0AAN9YWK9_9ORTH</name>
<dbReference type="AlphaFoldDB" id="A0AAN9YWK9"/>
<evidence type="ECO:0000256" key="1">
    <source>
        <dbReference type="ARBA" id="ARBA00004123"/>
    </source>
</evidence>
<dbReference type="Gene3D" id="1.10.10.60">
    <property type="entry name" value="Homeodomain-like"/>
    <property type="match status" value="3"/>
</dbReference>
<dbReference type="GO" id="GO:0042796">
    <property type="term" value="P:snRNA transcription by RNA polymerase III"/>
    <property type="evidence" value="ECO:0007669"/>
    <property type="project" value="TreeGrafter"/>
</dbReference>
<dbReference type="GO" id="GO:0001006">
    <property type="term" value="F:RNA polymerase III type 3 promoter sequence-specific DNA binding"/>
    <property type="evidence" value="ECO:0007669"/>
    <property type="project" value="TreeGrafter"/>
</dbReference>
<keyword evidence="2" id="KW-0805">Transcription regulation</keyword>
<evidence type="ECO:0000256" key="4">
    <source>
        <dbReference type="ARBA" id="ARBA00023163"/>
    </source>
</evidence>
<reference evidence="8 9" key="1">
    <citation type="submission" date="2024-03" db="EMBL/GenBank/DDBJ databases">
        <title>The genome assembly and annotation of the cricket Gryllus longicercus Weissman &amp; Gray.</title>
        <authorList>
            <person name="Szrajer S."/>
            <person name="Gray D."/>
            <person name="Ylla G."/>
        </authorList>
    </citation>
    <scope>NUCLEOTIDE SEQUENCE [LARGE SCALE GENOMIC DNA]</scope>
    <source>
        <strain evidence="8">DAG 2021-001</strain>
        <tissue evidence="8">Whole body minus gut</tissue>
    </source>
</reference>
<dbReference type="PANTHER" id="PTHR46621">
    <property type="entry name" value="SNRNA-ACTIVATING PROTEIN COMPLEX SUBUNIT 4"/>
    <property type="match status" value="1"/>
</dbReference>
<accession>A0AAN9YWK9</accession>
<evidence type="ECO:0000313" key="9">
    <source>
        <dbReference type="Proteomes" id="UP001378592"/>
    </source>
</evidence>
<dbReference type="EMBL" id="JAZDUA010000710">
    <property type="protein sequence ID" value="KAK7789758.1"/>
    <property type="molecule type" value="Genomic_DNA"/>
</dbReference>